<dbReference type="AlphaFoldDB" id="A0A7K3NLI8"/>
<dbReference type="PROSITE" id="PS50943">
    <property type="entry name" value="HTH_CROC1"/>
    <property type="match status" value="1"/>
</dbReference>
<feature type="domain" description="HTH cro/C1-type" evidence="1">
    <location>
        <begin position="58"/>
        <end position="112"/>
    </location>
</feature>
<proteinExistence type="predicted"/>
<gene>
    <name evidence="2" type="ORF">G3N56_09510</name>
</gene>
<protein>
    <submittedName>
        <fullName evidence="2">Helix-turn-helix transcriptional regulator</fullName>
    </submittedName>
</protein>
<evidence type="ECO:0000259" key="1">
    <source>
        <dbReference type="PROSITE" id="PS50943"/>
    </source>
</evidence>
<dbReference type="Gene3D" id="1.10.260.40">
    <property type="entry name" value="lambda repressor-like DNA-binding domains"/>
    <property type="match status" value="1"/>
</dbReference>
<dbReference type="CDD" id="cd00093">
    <property type="entry name" value="HTH_XRE"/>
    <property type="match status" value="1"/>
</dbReference>
<keyword evidence="3" id="KW-1185">Reference proteome</keyword>
<dbReference type="EMBL" id="JAAGRQ010000033">
    <property type="protein sequence ID" value="NDY56977.1"/>
    <property type="molecule type" value="Genomic_DNA"/>
</dbReference>
<dbReference type="InterPro" id="IPR010982">
    <property type="entry name" value="Lambda_DNA-bd_dom_sf"/>
</dbReference>
<dbReference type="RefSeq" id="WP_163302025.1">
    <property type="nucleotide sequence ID" value="NZ_JAAGRQ010000033.1"/>
</dbReference>
<dbReference type="InterPro" id="IPR001387">
    <property type="entry name" value="Cro/C1-type_HTH"/>
</dbReference>
<dbReference type="SMART" id="SM00530">
    <property type="entry name" value="HTH_XRE"/>
    <property type="match status" value="1"/>
</dbReference>
<dbReference type="Proteomes" id="UP000469724">
    <property type="component" value="Unassembled WGS sequence"/>
</dbReference>
<dbReference type="GO" id="GO:0003677">
    <property type="term" value="F:DNA binding"/>
    <property type="evidence" value="ECO:0007669"/>
    <property type="project" value="InterPro"/>
</dbReference>
<reference evidence="2 3" key="1">
    <citation type="submission" date="2020-02" db="EMBL/GenBank/DDBJ databases">
        <title>Comparative genomics of sulfur disproportionating microorganisms.</title>
        <authorList>
            <person name="Ward L.M."/>
            <person name="Bertran E."/>
            <person name="Johnston D.T."/>
        </authorList>
    </citation>
    <scope>NUCLEOTIDE SEQUENCE [LARGE SCALE GENOMIC DNA]</scope>
    <source>
        <strain evidence="2 3">DSM 3696</strain>
    </source>
</reference>
<comment type="caution">
    <text evidence="2">The sequence shown here is derived from an EMBL/GenBank/DDBJ whole genome shotgun (WGS) entry which is preliminary data.</text>
</comment>
<accession>A0A7K3NLI8</accession>
<evidence type="ECO:0000313" key="2">
    <source>
        <dbReference type="EMBL" id="NDY56977.1"/>
    </source>
</evidence>
<name>A0A7K3NLI8_9BACT</name>
<organism evidence="2 3">
    <name type="scientific">Desulfolutivibrio sulfodismutans</name>
    <dbReference type="NCBI Taxonomy" id="63561"/>
    <lineage>
        <taxon>Bacteria</taxon>
        <taxon>Pseudomonadati</taxon>
        <taxon>Thermodesulfobacteriota</taxon>
        <taxon>Desulfovibrionia</taxon>
        <taxon>Desulfovibrionales</taxon>
        <taxon>Desulfovibrionaceae</taxon>
        <taxon>Desulfolutivibrio</taxon>
    </lineage>
</organism>
<dbReference type="SUPFAM" id="SSF47413">
    <property type="entry name" value="lambda repressor-like DNA-binding domains"/>
    <property type="match status" value="1"/>
</dbReference>
<evidence type="ECO:0000313" key="3">
    <source>
        <dbReference type="Proteomes" id="UP000469724"/>
    </source>
</evidence>
<dbReference type="Pfam" id="PF01381">
    <property type="entry name" value="HTH_3"/>
    <property type="match status" value="1"/>
</dbReference>
<sequence length="113" mass="13001">MLERTKTPPTETVVLRFSGPASLREKAVAALREFGFENEDDPIGWERVFPEHAPGRVLQGFRHRDGLTQTTLAERADIPRRHVSDMENGRRPIGKETAKRLAEVFRVDYRVFL</sequence>